<dbReference type="Gene3D" id="3.60.40.10">
    <property type="entry name" value="PPM-type phosphatase domain"/>
    <property type="match status" value="1"/>
</dbReference>
<dbReference type="InterPro" id="IPR052016">
    <property type="entry name" value="Bact_Sigma-Reg"/>
</dbReference>
<dbReference type="Pfam" id="PF07228">
    <property type="entry name" value="SpoIIE"/>
    <property type="match status" value="1"/>
</dbReference>
<evidence type="ECO:0000313" key="3">
    <source>
        <dbReference type="EMBL" id="WTZ13578.1"/>
    </source>
</evidence>
<sequence>MTAATPLMVVDGAGVVVRWSRRAREIWLRSDSEAVGRTALAMVAPDTGDSAGADSVDGTSPGSGPLVIHDVDGNPVDLRVRVMPLSDGAIAWGVFEAGGDDAPLRGTPTAVFDILHANTHEAFFVLDPALRVLSVNEAARTLTGVTADQALDRPVGEVCRPSRPQEFEGVLRGVLTDGTSVSDCLVQLEPLDGSSQERFVNVSAFPLRNARGVVVSMTEVTEALRSRRRLEALGSVRERVGRSLDVVTTCQELVDALVPGFADIAVVEVVDAVVRGEDPPLSPLGRDIPLRRAAFRIEGPSHRAQAHPVGDVRAVPSPTPYSQVLSDLRPRTVTLDSGTPWLDADPERARAIRASGARVLLTVPLTLRGAVLGLLSLYRVRPHNDFDENDLAVTEELASHTALSLDNARRYTREHTIAAALQRHLLPPEPPSQTAVEFAPLHIPADAGAGTWYDAFGLPGARTALVIGEVSGSGIDAATAMGQIRTVIHTLAALDLDPDELLARLNDAVVRLAHERESLPASDPLHQQPLRAGCVYAIHDPLQETCVMASAGHPAPVVAHPGGVVHVPQIPTGPLLGSRDGPPFATASVPVRDGSVLALRTTSFPVPEGPDGDRAKDALRVALTRLDRPLSEVRDDVLYRLRDTTGHHDVLLLLARTRAFPPDRVATWSLDFVPTAPATARHHTQDLLRRWRVGEETAFATELIVSELVTNALRYGAPPIRLRLIKDATITCEVSDAGRAAPRLRHARAADEGGRGLFICAQMSHNWGIRYSAPGKTIWTEQTLP</sequence>
<dbReference type="SUPFAM" id="SSF55874">
    <property type="entry name" value="ATPase domain of HSP90 chaperone/DNA topoisomerase II/histidine kinase"/>
    <property type="match status" value="1"/>
</dbReference>
<dbReference type="InterPro" id="IPR036457">
    <property type="entry name" value="PPM-type-like_dom_sf"/>
</dbReference>
<organism evidence="3">
    <name type="scientific">Streptomyces sp. NBC_01393</name>
    <dbReference type="NCBI Taxonomy" id="2903851"/>
    <lineage>
        <taxon>Bacteria</taxon>
        <taxon>Bacillati</taxon>
        <taxon>Actinomycetota</taxon>
        <taxon>Actinomycetes</taxon>
        <taxon>Kitasatosporales</taxon>
        <taxon>Streptomycetaceae</taxon>
        <taxon>Streptomyces</taxon>
    </lineage>
</organism>
<dbReference type="PROSITE" id="PS50112">
    <property type="entry name" value="PAS"/>
    <property type="match status" value="1"/>
</dbReference>
<dbReference type="InterPro" id="IPR001932">
    <property type="entry name" value="PPM-type_phosphatase-like_dom"/>
</dbReference>
<dbReference type="PANTHER" id="PTHR43156">
    <property type="entry name" value="STAGE II SPORULATION PROTEIN E-RELATED"/>
    <property type="match status" value="1"/>
</dbReference>
<dbReference type="Pfam" id="PF08448">
    <property type="entry name" value="PAS_4"/>
    <property type="match status" value="1"/>
</dbReference>
<dbReference type="SMART" id="SM00065">
    <property type="entry name" value="GAF"/>
    <property type="match status" value="1"/>
</dbReference>
<protein>
    <submittedName>
        <fullName evidence="3">SpoIIE family protein phosphatase</fullName>
    </submittedName>
</protein>
<gene>
    <name evidence="3" type="ORF">OG699_39760</name>
</gene>
<dbReference type="Pfam" id="PF13185">
    <property type="entry name" value="GAF_2"/>
    <property type="match status" value="1"/>
</dbReference>
<dbReference type="InterPro" id="IPR000014">
    <property type="entry name" value="PAS"/>
</dbReference>
<dbReference type="FunFam" id="3.30.565.10:FF:000028">
    <property type="entry name" value="PAS sensor protein"/>
    <property type="match status" value="1"/>
</dbReference>
<dbReference type="CDD" id="cd00130">
    <property type="entry name" value="PAS"/>
    <property type="match status" value="1"/>
</dbReference>
<dbReference type="PANTHER" id="PTHR43156:SF2">
    <property type="entry name" value="STAGE II SPORULATION PROTEIN E"/>
    <property type="match status" value="1"/>
</dbReference>
<dbReference type="GO" id="GO:0016791">
    <property type="term" value="F:phosphatase activity"/>
    <property type="evidence" value="ECO:0007669"/>
    <property type="project" value="TreeGrafter"/>
</dbReference>
<dbReference type="Gene3D" id="3.30.450.40">
    <property type="match status" value="1"/>
</dbReference>
<keyword evidence="1" id="KW-0378">Hydrolase</keyword>
<dbReference type="InterPro" id="IPR003018">
    <property type="entry name" value="GAF"/>
</dbReference>
<dbReference type="CDD" id="cd16936">
    <property type="entry name" value="HATPase_RsbW-like"/>
    <property type="match status" value="1"/>
</dbReference>
<evidence type="ECO:0000256" key="1">
    <source>
        <dbReference type="ARBA" id="ARBA00022801"/>
    </source>
</evidence>
<dbReference type="FunFam" id="3.30.450.40:FF:000035">
    <property type="entry name" value="PAS sensor protein"/>
    <property type="match status" value="1"/>
</dbReference>
<dbReference type="InterPro" id="IPR035965">
    <property type="entry name" value="PAS-like_dom_sf"/>
</dbReference>
<dbReference type="NCBIfam" id="TIGR00229">
    <property type="entry name" value="sensory_box"/>
    <property type="match status" value="1"/>
</dbReference>
<dbReference type="Pfam" id="PF13581">
    <property type="entry name" value="HATPase_c_2"/>
    <property type="match status" value="1"/>
</dbReference>
<dbReference type="AlphaFoldDB" id="A0AAU3I7K5"/>
<dbReference type="Gene3D" id="3.30.565.10">
    <property type="entry name" value="Histidine kinase-like ATPase, C-terminal domain"/>
    <property type="match status" value="1"/>
</dbReference>
<dbReference type="InterPro" id="IPR036890">
    <property type="entry name" value="HATPase_C_sf"/>
</dbReference>
<dbReference type="InterPro" id="IPR029016">
    <property type="entry name" value="GAF-like_dom_sf"/>
</dbReference>
<dbReference type="SMART" id="SM00331">
    <property type="entry name" value="PP2C_SIG"/>
    <property type="match status" value="1"/>
</dbReference>
<dbReference type="InterPro" id="IPR013656">
    <property type="entry name" value="PAS_4"/>
</dbReference>
<reference evidence="3" key="1">
    <citation type="submission" date="2022-10" db="EMBL/GenBank/DDBJ databases">
        <title>The complete genomes of actinobacterial strains from the NBC collection.</title>
        <authorList>
            <person name="Joergensen T.S."/>
            <person name="Alvarez Arevalo M."/>
            <person name="Sterndorff E.B."/>
            <person name="Faurdal D."/>
            <person name="Vuksanovic O."/>
            <person name="Mourched A.-S."/>
            <person name="Charusanti P."/>
            <person name="Shaw S."/>
            <person name="Blin K."/>
            <person name="Weber T."/>
        </authorList>
    </citation>
    <scope>NUCLEOTIDE SEQUENCE</scope>
    <source>
        <strain evidence="3">NBC_01393</strain>
    </source>
</reference>
<dbReference type="SUPFAM" id="SSF55785">
    <property type="entry name" value="PYP-like sensor domain (PAS domain)"/>
    <property type="match status" value="2"/>
</dbReference>
<name>A0AAU3I7K5_9ACTN</name>
<dbReference type="SMART" id="SM00091">
    <property type="entry name" value="PAS"/>
    <property type="match status" value="1"/>
</dbReference>
<dbReference type="EMBL" id="CP109546">
    <property type="protein sequence ID" value="WTZ13578.1"/>
    <property type="molecule type" value="Genomic_DNA"/>
</dbReference>
<evidence type="ECO:0000259" key="2">
    <source>
        <dbReference type="PROSITE" id="PS50112"/>
    </source>
</evidence>
<proteinExistence type="predicted"/>
<accession>A0AAU3I7K5</accession>
<dbReference type="InterPro" id="IPR003594">
    <property type="entry name" value="HATPase_dom"/>
</dbReference>
<feature type="domain" description="PAS" evidence="2">
    <location>
        <begin position="107"/>
        <end position="178"/>
    </location>
</feature>
<dbReference type="SUPFAM" id="SSF55781">
    <property type="entry name" value="GAF domain-like"/>
    <property type="match status" value="1"/>
</dbReference>
<dbReference type="Gene3D" id="3.30.450.20">
    <property type="entry name" value="PAS domain"/>
    <property type="match status" value="1"/>
</dbReference>